<dbReference type="InParanoid" id="E2A9M9"/>
<dbReference type="PANTHER" id="PTHR46708:SF2">
    <property type="entry name" value="FIBRONECTIN TYPE-III DOMAIN-CONTAINING PROTEIN"/>
    <property type="match status" value="1"/>
</dbReference>
<dbReference type="STRING" id="104421.E2A9M9"/>
<dbReference type="Pfam" id="PF00041">
    <property type="entry name" value="fn3"/>
    <property type="match status" value="1"/>
</dbReference>
<dbReference type="CDD" id="cd00063">
    <property type="entry name" value="FN3"/>
    <property type="match status" value="5"/>
</dbReference>
<dbReference type="Gene3D" id="2.60.40.10">
    <property type="entry name" value="Immunoglobulins"/>
    <property type="match status" value="16"/>
</dbReference>
<feature type="domain" description="Fibronectin type-III" evidence="2">
    <location>
        <begin position="1656"/>
        <end position="1758"/>
    </location>
</feature>
<dbReference type="Proteomes" id="UP000000311">
    <property type="component" value="Unassembled WGS sequence"/>
</dbReference>
<dbReference type="PROSITE" id="PS50853">
    <property type="entry name" value="FN3"/>
    <property type="match status" value="6"/>
</dbReference>
<accession>E2A9M9</accession>
<keyword evidence="1" id="KW-0677">Repeat</keyword>
<sequence>MPEGDIFVKYGDNLQIWCKLNETFTTKEYSGLNSSNISFIRDNVTVEHKFITTINKTTALLNIESPPAGHFTYFCILDLPGDMDAIVGVNAVSVAYEPQLPINFTCRFYNWKSITCKWNVLQHYVPTTHQLVYVIHTTEREELVPCPIEEAKNDSCIWTQHTYPIYRQTQEKYTFILQIKNMFGRKALIYNDIDHFAIVIPAKPAHLSAINETSDSATLCWESPSPMNNFPPGLTHKIMYQNQWDHEKDWKIINIDTEPYLHKRCSTLTGLYANSVYGAFVYLRSSKAVENDMYSEPAAIAFSTLPTLPSFPPQTDIGSFEIVEHNETRDIYLYWQMIEQYHENGDKFKYHVIHVEEDGHKIVLEPIEITKSYAKFEGLNFNKYRFKIVSENKIGISKNYTEIIVPNPVLRGPLDFTKMAFGRGLYELSWSPSTYKYVTNYTIFWCHNEHDRPYQCTGYLNWTHVSMNTTVYNITVLDSNKIYHFAISANTNNGSSVLNIMCKETKRNISVKYYPYRMYDIVKNLMLYTVLELTMVTKYGNQPIIPAKPTHVSVINKTSNSATLCWQSPSPMKSFPPGLTHKVMYQKHRDHKKKWKIINIDTEPHLHKRCFTLTGLYANTEYDAYVYLRSSKAVGEDMYSEPAAIIFSTLPTLPSFSPRTDIGSYEIIEYNKTRDVYLYWQMIQQRYENGNEFKYHVKHVEENGHKIILEPIEITKAYAKFEGLSFNKYRFKIVSENEVGISKNYTEIIIPNRDEMPREPIEFTKMAFERGLYELSWVPPIRHEIVTNYTIFWCDNKRDRPYQCTGYLNWTHVSMNTTVYNITVPNSNKTYQFAISTNTNKGSSGIIWSSCTVIRPKKLDRMKFIWINRFGLDFIEVGWHFQCLDRIGVIEEVKIYYCPIESVLNTKCKEPKRNISVKYHPYRMFGSVKNLTSHTLYMLELTMVTKYGESQPRTVPKGEIIVKYGNNLQIWCNLNETFIAKEYSGTNSSNIFFVRDNITVEQKFVTIINKTTALLTIKSPPVGQFKYFCHLDVLGIFRTVCFNKVLVAFIPAKPRHVSVINETLNSATLCWQSPFAMNNFPPGLTHKVMYKNHRNHHENKWKIINIDTEPHLHKRCFTLTGLHANTAYDARVYLRSAKAVEENMYSEPAVTIFKTLLTSPSFPPRTDIGSFEIVEHNETRDIYLYWQMIEQYHENGDKFKYHVKHVEENNHQTFLKPIEITKTYAKFEELSFNKYRFEIYSENEVGINKNYTEIIIPNQVPHGPIEFTIMAFEKGLYELSWVPPITHEDITNYTIFWCDNQRDRPFQCTGYLNWTHVSMNTTVYNITVPNSNKIYQFAISANTNKGSSGMIWSSCTVIRPKKIDKMKFVWINRIELDFIEVGWRFDCLDRIGVIEEVKIYYCPTVSELNTNCKEPKRNISVKYDPYRRHGTVQNLTARTTYKLEVTIVTKYGMVPEGDIIVKYGDNLQIWCNLNETFVDKNYPGANSWNIYFTNNYDRIEEKFITRINKTTALLNIESPPAGIFTYVCSLDLPNGVDVFVYLSEVFVAYEPQLPSNFTCRFYNWESITCKWNVSQHYTLTTHKLFYIVDTARRQEFVPCPIEEAKDYSCTWTQYTNPIYNQTQENYTFVMQIENMFDTKLFTYNTIDHFALVIPAKPTHLSVINKSSNSAKLCWQSPFSMNNFPPGLTHKVIYQNLWEKDWRIINIDTEPHLHKRCSTLTGLYANTEYDAYVYLRSSKAVGEDMYSEPAAIIFSTLPTLPSFPPQTDIGSFEIVEHNETRDIYLYWQMIEQYHENGDKFKYHVIHVEEDGHKIVLEPIEITKSYAKFGLSFNKYRFKIVSQNEIGISKNYTEIIVPSQDKMPREPIEFTKMAFEKGLYELSWVPPIRHETITNYTIFWCDSKRDRPYQCTGYLNWTHVSMNTTVYNITVPNPNKIYQFAISANANEGSSGMVWSSCTVIRSKELGRMKFIWINRFGLDFIEVAWYFDCSDRIGVIKEIKTYYCPVVSVSSKFCTKSKRNISVKYHPYKSYGIVENLMRHTTYKLELAMVTKYDESQPSRALYQTTL</sequence>
<dbReference type="EMBL" id="GL437918">
    <property type="protein sequence ID" value="EFN69831.1"/>
    <property type="molecule type" value="Genomic_DNA"/>
</dbReference>
<dbReference type="InterPro" id="IPR013783">
    <property type="entry name" value="Ig-like_fold"/>
</dbReference>
<dbReference type="OrthoDB" id="6381660at2759"/>
<protein>
    <submittedName>
        <fullName evidence="3">Cytokine receptor</fullName>
    </submittedName>
</protein>
<feature type="domain" description="Fibronectin type-III" evidence="2">
    <location>
        <begin position="548"/>
        <end position="652"/>
    </location>
</feature>
<dbReference type="SMART" id="SM00060">
    <property type="entry name" value="FN3"/>
    <property type="match status" value="12"/>
</dbReference>
<organism evidence="4">
    <name type="scientific">Camponotus floridanus</name>
    <name type="common">Florida carpenter ant</name>
    <dbReference type="NCBI Taxonomy" id="104421"/>
    <lineage>
        <taxon>Eukaryota</taxon>
        <taxon>Metazoa</taxon>
        <taxon>Ecdysozoa</taxon>
        <taxon>Arthropoda</taxon>
        <taxon>Hexapoda</taxon>
        <taxon>Insecta</taxon>
        <taxon>Pterygota</taxon>
        <taxon>Neoptera</taxon>
        <taxon>Endopterygota</taxon>
        <taxon>Hymenoptera</taxon>
        <taxon>Apocrita</taxon>
        <taxon>Aculeata</taxon>
        <taxon>Formicoidea</taxon>
        <taxon>Formicidae</taxon>
        <taxon>Formicinae</taxon>
        <taxon>Camponotus</taxon>
    </lineage>
</organism>
<feature type="domain" description="Fibronectin type-III" evidence="2">
    <location>
        <begin position="203"/>
        <end position="307"/>
    </location>
</feature>
<dbReference type="InterPro" id="IPR036116">
    <property type="entry name" value="FN3_sf"/>
</dbReference>
<dbReference type="SUPFAM" id="SSF49265">
    <property type="entry name" value="Fibronectin type III"/>
    <property type="match status" value="10"/>
</dbReference>
<keyword evidence="3" id="KW-0675">Receptor</keyword>
<dbReference type="PANTHER" id="PTHR46708">
    <property type="entry name" value="TENASCIN"/>
    <property type="match status" value="1"/>
</dbReference>
<evidence type="ECO:0000259" key="2">
    <source>
        <dbReference type="PROSITE" id="PS50853"/>
    </source>
</evidence>
<dbReference type="InterPro" id="IPR050991">
    <property type="entry name" value="ECM_Regulatory_Proteins"/>
</dbReference>
<dbReference type="InterPro" id="IPR003961">
    <property type="entry name" value="FN3_dom"/>
</dbReference>
<gene>
    <name evidence="3" type="ORF">EAG_11449</name>
</gene>
<dbReference type="OMA" id="YSEPAAI"/>
<feature type="domain" description="Fibronectin type-III" evidence="2">
    <location>
        <begin position="1053"/>
        <end position="1158"/>
    </location>
</feature>
<feature type="domain" description="Fibronectin type-III" evidence="2">
    <location>
        <begin position="1861"/>
        <end position="1964"/>
    </location>
</feature>
<evidence type="ECO:0000313" key="4">
    <source>
        <dbReference type="Proteomes" id="UP000000311"/>
    </source>
</evidence>
<name>E2A9M9_CAMFO</name>
<proteinExistence type="predicted"/>
<reference evidence="3 4" key="1">
    <citation type="journal article" date="2010" name="Science">
        <title>Genomic comparison of the ants Camponotus floridanus and Harpegnathos saltator.</title>
        <authorList>
            <person name="Bonasio R."/>
            <person name="Zhang G."/>
            <person name="Ye C."/>
            <person name="Mutti N.S."/>
            <person name="Fang X."/>
            <person name="Qin N."/>
            <person name="Donahue G."/>
            <person name="Yang P."/>
            <person name="Li Q."/>
            <person name="Li C."/>
            <person name="Zhang P."/>
            <person name="Huang Z."/>
            <person name="Berger S.L."/>
            <person name="Reinberg D."/>
            <person name="Wang J."/>
            <person name="Liebig J."/>
        </authorList>
    </citation>
    <scope>NUCLEOTIDE SEQUENCE [LARGE SCALE GENOMIC DNA]</scope>
    <source>
        <strain evidence="4">C129</strain>
    </source>
</reference>
<evidence type="ECO:0000256" key="1">
    <source>
        <dbReference type="ARBA" id="ARBA00022737"/>
    </source>
</evidence>
<keyword evidence="4" id="KW-1185">Reference proteome</keyword>
<dbReference type="Pfam" id="PF25552">
    <property type="entry name" value="LIFR_D4"/>
    <property type="match status" value="1"/>
</dbReference>
<feature type="domain" description="Fibronectin type-III" evidence="2">
    <location>
        <begin position="1263"/>
        <end position="1363"/>
    </location>
</feature>
<evidence type="ECO:0000313" key="3">
    <source>
        <dbReference type="EMBL" id="EFN69831.1"/>
    </source>
</evidence>